<keyword evidence="2" id="KW-1185">Reference proteome</keyword>
<sequence length="320" mass="36370">MKLLVPISYFQGLPRSEIWILDTVTGQKNRVFYQETVSERAVDGKGITGLAWLKEGVLVACDFNQVWLINSSDYSVTALLQDNEFNDLHQVSVVSNQILVSNTGRDSVDVLNGNLSFNTRHGMLSDSDLNDRILGNYKIRGKYYDRPQQNTEFFRRKVPDNYHINHSIMVDGRLLITCFKQKVLIDALTGEVVSNEFDTQPHDGFIHADSIWVTTVAGKVYRSTLAFPLRFVEVIDMADRGPFKGWCRGLAILNNKIFIGITAVKEITERTAWLKVPSATTKTGIYQLNLNSMDVEFFFDFTNRDGSRIFTFIQAEPYVA</sequence>
<dbReference type="AlphaFoldDB" id="A0A0M2VBR5"/>
<accession>A0A0M2VBR5</accession>
<evidence type="ECO:0000313" key="1">
    <source>
        <dbReference type="EMBL" id="KKO46568.1"/>
    </source>
</evidence>
<organism evidence="1 2">
    <name type="scientific">Arsukibacterium ikkense</name>
    <dbReference type="NCBI Taxonomy" id="336831"/>
    <lineage>
        <taxon>Bacteria</taxon>
        <taxon>Pseudomonadati</taxon>
        <taxon>Pseudomonadota</taxon>
        <taxon>Gammaproteobacteria</taxon>
        <taxon>Chromatiales</taxon>
        <taxon>Chromatiaceae</taxon>
        <taxon>Arsukibacterium</taxon>
    </lineage>
</organism>
<proteinExistence type="predicted"/>
<protein>
    <recommendedName>
        <fullName evidence="3">SMP-30/Gluconolactonase/LRE-like region domain-containing protein</fullName>
    </recommendedName>
</protein>
<dbReference type="EMBL" id="LAHO01000003">
    <property type="protein sequence ID" value="KKO46568.1"/>
    <property type="molecule type" value="Genomic_DNA"/>
</dbReference>
<comment type="caution">
    <text evidence="1">The sequence shown here is derived from an EMBL/GenBank/DDBJ whole genome shotgun (WGS) entry which is preliminary data.</text>
</comment>
<reference evidence="1 2" key="1">
    <citation type="submission" date="2015-03" db="EMBL/GenBank/DDBJ databases">
        <title>Draft genome sequences of two protease-producing strains of Arsukibacterium isolated from two cold and alkaline environments.</title>
        <authorList>
            <person name="Lylloff J.E."/>
            <person name="Skov L.B."/>
            <person name="Jepsen M."/>
            <person name="Hallin P.F."/>
            <person name="Sorensen S.J."/>
            <person name="Stougaard P."/>
            <person name="Glaring M.A."/>
        </authorList>
    </citation>
    <scope>NUCLEOTIDE SEQUENCE [LARGE SCALE GENOMIC DNA]</scope>
    <source>
        <strain evidence="1 2">GCM72</strain>
    </source>
</reference>
<dbReference type="Proteomes" id="UP000034228">
    <property type="component" value="Unassembled WGS sequence"/>
</dbReference>
<dbReference type="RefSeq" id="WP_046556457.1">
    <property type="nucleotide sequence ID" value="NZ_LAHO01000003.1"/>
</dbReference>
<name>A0A0M2VBR5_9GAMM</name>
<dbReference type="STRING" id="336831.WG68_04500"/>
<gene>
    <name evidence="1" type="ORF">WG68_04500</name>
</gene>
<evidence type="ECO:0000313" key="2">
    <source>
        <dbReference type="Proteomes" id="UP000034228"/>
    </source>
</evidence>
<evidence type="ECO:0008006" key="3">
    <source>
        <dbReference type="Google" id="ProtNLM"/>
    </source>
</evidence>
<dbReference type="OrthoDB" id="9808976at2"/>
<dbReference type="SUPFAM" id="SSF63829">
    <property type="entry name" value="Calcium-dependent phosphotriesterase"/>
    <property type="match status" value="1"/>
</dbReference>